<feature type="transmembrane region" description="Helical" evidence="2">
    <location>
        <begin position="6"/>
        <end position="30"/>
    </location>
</feature>
<keyword evidence="2" id="KW-0812">Transmembrane</keyword>
<protein>
    <submittedName>
        <fullName evidence="3">(African queen) hypothetical protein</fullName>
    </submittedName>
</protein>
<accession>A0A8J2VPJ2</accession>
<evidence type="ECO:0000313" key="4">
    <source>
        <dbReference type="Proteomes" id="UP000789524"/>
    </source>
</evidence>
<dbReference type="AlphaFoldDB" id="A0A8J2VPJ2"/>
<name>A0A8J2VPJ2_9NEOP</name>
<dbReference type="Proteomes" id="UP000789524">
    <property type="component" value="Unassembled WGS sequence"/>
</dbReference>
<sequence>MFLSYEIFAAFGVSALVSFFVSASLLLTIASKSGMLTPRRKGLQESNGNETLMAHAPEKPTPSAPELALLTQ</sequence>
<reference evidence="3" key="1">
    <citation type="submission" date="2021-09" db="EMBL/GenBank/DDBJ databases">
        <authorList>
            <person name="Martin H S."/>
        </authorList>
    </citation>
    <scope>NUCLEOTIDE SEQUENCE</scope>
</reference>
<feature type="region of interest" description="Disordered" evidence="1">
    <location>
        <begin position="38"/>
        <end position="72"/>
    </location>
</feature>
<proteinExistence type="predicted"/>
<dbReference type="EMBL" id="CAKASE010000043">
    <property type="protein sequence ID" value="CAG9559454.1"/>
    <property type="molecule type" value="Genomic_DNA"/>
</dbReference>
<keyword evidence="2" id="KW-0472">Membrane</keyword>
<evidence type="ECO:0000256" key="1">
    <source>
        <dbReference type="SAM" id="MobiDB-lite"/>
    </source>
</evidence>
<keyword evidence="4" id="KW-1185">Reference proteome</keyword>
<keyword evidence="2" id="KW-1133">Transmembrane helix</keyword>
<comment type="caution">
    <text evidence="3">The sequence shown here is derived from an EMBL/GenBank/DDBJ whole genome shotgun (WGS) entry which is preliminary data.</text>
</comment>
<organism evidence="3 4">
    <name type="scientific">Danaus chrysippus</name>
    <name type="common">African queen</name>
    <dbReference type="NCBI Taxonomy" id="151541"/>
    <lineage>
        <taxon>Eukaryota</taxon>
        <taxon>Metazoa</taxon>
        <taxon>Ecdysozoa</taxon>
        <taxon>Arthropoda</taxon>
        <taxon>Hexapoda</taxon>
        <taxon>Insecta</taxon>
        <taxon>Pterygota</taxon>
        <taxon>Neoptera</taxon>
        <taxon>Endopterygota</taxon>
        <taxon>Lepidoptera</taxon>
        <taxon>Glossata</taxon>
        <taxon>Ditrysia</taxon>
        <taxon>Papilionoidea</taxon>
        <taxon>Nymphalidae</taxon>
        <taxon>Danainae</taxon>
        <taxon>Danaini</taxon>
        <taxon>Danaina</taxon>
        <taxon>Danaus</taxon>
        <taxon>Anosia</taxon>
    </lineage>
</organism>
<evidence type="ECO:0000313" key="3">
    <source>
        <dbReference type="EMBL" id="CAG9559454.1"/>
    </source>
</evidence>
<evidence type="ECO:0000256" key="2">
    <source>
        <dbReference type="SAM" id="Phobius"/>
    </source>
</evidence>
<gene>
    <name evidence="3" type="ORF">DCHRY22_LOCUS1321</name>
</gene>